<evidence type="ECO:0000313" key="16">
    <source>
        <dbReference type="EMBL" id="NMM63838.1"/>
    </source>
</evidence>
<dbReference type="PANTHER" id="PTHR30013">
    <property type="entry name" value="NIFE / NIFESE HYDROGENASE SMALL SUBUNIT FAMILY MEMBER"/>
    <property type="match status" value="1"/>
</dbReference>
<keyword evidence="17" id="KW-1185">Reference proteome</keyword>
<evidence type="ECO:0000256" key="4">
    <source>
        <dbReference type="ARBA" id="ARBA00006605"/>
    </source>
</evidence>
<dbReference type="Pfam" id="PF01058">
    <property type="entry name" value="Oxidored_q6"/>
    <property type="match status" value="1"/>
</dbReference>
<feature type="binding site" evidence="13">
    <location>
        <position position="262"/>
    </location>
    <ligand>
        <name>[3Fe-4S] cluster</name>
        <dbReference type="ChEBI" id="CHEBI:21137"/>
    </ligand>
</feature>
<sequence length="277" mass="30773">MSLMKLVYEAVDKINRGLIKKPNFMWLECTGCEGNIISFLNADKPDFKYFLEQMVNLKYSNSLMQPDGERAYENFLETLDTDFILGVEGALTEKDNGFYTLMAHYKGKQISAAEGVSLAAAKAKKIIAIGTCASFGGISAAKPNPTGCVSLSKFLNRNIINIPGCPANPLWVIGTIAGLILYGDVEVDDKGRPLMFYKETNHTDCERRSYFDNGIFAKKLGEHECMFKLGCRGPITKAYCPIGKWNSRINWPVEGNTPCIGCASEYFPDGTEPFVRY</sequence>
<dbReference type="PANTHER" id="PTHR30013:SF7">
    <property type="entry name" value="HYDROGENASE-2 SMALL CHAIN"/>
    <property type="match status" value="1"/>
</dbReference>
<keyword evidence="12 13" id="KW-0003">3Fe-4S</keyword>
<feature type="binding site" evidence="13">
    <location>
        <position position="205"/>
    </location>
    <ligand>
        <name>[4Fe-4S] cluster</name>
        <dbReference type="ChEBI" id="CHEBI:49883"/>
        <label>2</label>
    </ligand>
</feature>
<dbReference type="NCBIfam" id="TIGR00391">
    <property type="entry name" value="hydA"/>
    <property type="match status" value="1"/>
</dbReference>
<dbReference type="GO" id="GO:0044569">
    <property type="term" value="C:[Ni-Fe] hydrogenase complex"/>
    <property type="evidence" value="ECO:0007669"/>
    <property type="project" value="TreeGrafter"/>
</dbReference>
<dbReference type="GO" id="GO:0051538">
    <property type="term" value="F:3 iron, 4 sulfur cluster binding"/>
    <property type="evidence" value="ECO:0007669"/>
    <property type="project" value="UniProtKB-KW"/>
</dbReference>
<evidence type="ECO:0000256" key="1">
    <source>
        <dbReference type="ARBA" id="ARBA00001927"/>
    </source>
</evidence>
<dbReference type="InterPro" id="IPR006137">
    <property type="entry name" value="NADH_UbQ_OxRdtase-like_20kDa"/>
</dbReference>
<feature type="domain" description="NADH:ubiquinone oxidoreductase-like 20kDa subunit" evidence="14">
    <location>
        <begin position="32"/>
        <end position="177"/>
    </location>
</feature>
<comment type="subcellular location">
    <subcellularLocation>
        <location evidence="3">Cell envelope</location>
    </subcellularLocation>
</comment>
<protein>
    <submittedName>
        <fullName evidence="16">Hydrogenase small subunit</fullName>
    </submittedName>
</protein>
<evidence type="ECO:0000256" key="2">
    <source>
        <dbReference type="ARBA" id="ARBA00001966"/>
    </source>
</evidence>
<feature type="binding site" evidence="13">
    <location>
        <position position="165"/>
    </location>
    <ligand>
        <name>[4Fe-4S] cluster</name>
        <dbReference type="ChEBI" id="CHEBI:49883"/>
        <label>1</label>
    </ligand>
</feature>
<dbReference type="InterPro" id="IPR037148">
    <property type="entry name" value="NiFe-Hase_small_C_sf"/>
</dbReference>
<organism evidence="16 17">
    <name type="scientific">Clostridium muellerianum</name>
    <dbReference type="NCBI Taxonomy" id="2716538"/>
    <lineage>
        <taxon>Bacteria</taxon>
        <taxon>Bacillati</taxon>
        <taxon>Bacillota</taxon>
        <taxon>Clostridia</taxon>
        <taxon>Eubacteriales</taxon>
        <taxon>Clostridiaceae</taxon>
        <taxon>Clostridium</taxon>
    </lineage>
</organism>
<feature type="domain" description="Cytochrome-c3 hydrogenase C-terminal" evidence="15">
    <location>
        <begin position="197"/>
        <end position="274"/>
    </location>
</feature>
<evidence type="ECO:0000256" key="5">
    <source>
        <dbReference type="ARBA" id="ARBA00011771"/>
    </source>
</evidence>
<feature type="binding site" evidence="13">
    <location>
        <position position="225"/>
    </location>
    <ligand>
        <name>[4Fe-4S] cluster</name>
        <dbReference type="ChEBI" id="CHEBI:49883"/>
        <label>2</label>
    </ligand>
</feature>
<keyword evidence="8" id="KW-0732">Signal</keyword>
<dbReference type="EMBL" id="JABBNI010000025">
    <property type="protein sequence ID" value="NMM63838.1"/>
    <property type="molecule type" value="Genomic_DNA"/>
</dbReference>
<dbReference type="Gene3D" id="3.40.50.700">
    <property type="entry name" value="NADH:ubiquinone oxidoreductase-like, 20kDa subunit"/>
    <property type="match status" value="1"/>
</dbReference>
<dbReference type="GO" id="GO:0008901">
    <property type="term" value="F:ferredoxin hydrogenase activity"/>
    <property type="evidence" value="ECO:0007669"/>
    <property type="project" value="InterPro"/>
</dbReference>
<keyword evidence="11 13" id="KW-0411">Iron-sulfur</keyword>
<keyword evidence="9" id="KW-0560">Oxidoreductase</keyword>
<keyword evidence="10 13" id="KW-0408">Iron</keyword>
<evidence type="ECO:0000313" key="17">
    <source>
        <dbReference type="Proteomes" id="UP000537131"/>
    </source>
</evidence>
<gene>
    <name evidence="16" type="ORF">HBE96_14365</name>
</gene>
<dbReference type="AlphaFoldDB" id="A0A7Y0EI02"/>
<dbReference type="InterPro" id="IPR027394">
    <property type="entry name" value="Cytochrome-c3_hydrogenase_C"/>
</dbReference>
<evidence type="ECO:0000256" key="10">
    <source>
        <dbReference type="ARBA" id="ARBA00023004"/>
    </source>
</evidence>
<feature type="binding site" evidence="13">
    <location>
        <position position="132"/>
    </location>
    <ligand>
        <name>[4Fe-4S] cluster</name>
        <dbReference type="ChEBI" id="CHEBI:49883"/>
        <label>1</label>
    </ligand>
</feature>
<dbReference type="GO" id="GO:0030313">
    <property type="term" value="C:cell envelope"/>
    <property type="evidence" value="ECO:0007669"/>
    <property type="project" value="UniProtKB-SubCell"/>
</dbReference>
<evidence type="ECO:0000256" key="6">
    <source>
        <dbReference type="ARBA" id="ARBA00022485"/>
    </source>
</evidence>
<comment type="cofactor">
    <cofactor evidence="1">
        <name>[3Fe-4S] cluster</name>
        <dbReference type="ChEBI" id="CHEBI:21137"/>
    </cofactor>
</comment>
<dbReference type="InterPro" id="IPR001821">
    <property type="entry name" value="NiFe_hydrogenase_ssu"/>
</dbReference>
<evidence type="ECO:0000256" key="3">
    <source>
        <dbReference type="ARBA" id="ARBA00004196"/>
    </source>
</evidence>
<dbReference type="GO" id="GO:0016020">
    <property type="term" value="C:membrane"/>
    <property type="evidence" value="ECO:0007669"/>
    <property type="project" value="TreeGrafter"/>
</dbReference>
<dbReference type="Pfam" id="PF14720">
    <property type="entry name" value="NiFe_hyd_SSU_C"/>
    <property type="match status" value="1"/>
</dbReference>
<evidence type="ECO:0000256" key="9">
    <source>
        <dbReference type="ARBA" id="ARBA00023002"/>
    </source>
</evidence>
<comment type="subunit">
    <text evidence="5">Heterodimer of a large and a small subunit.</text>
</comment>
<evidence type="ECO:0000256" key="8">
    <source>
        <dbReference type="ARBA" id="ARBA00022729"/>
    </source>
</evidence>
<proteinExistence type="inferred from homology"/>
<comment type="similarity">
    <text evidence="4">Belongs to the [NiFe]/[NiFeSe] hydrogenase small subunit family.</text>
</comment>
<dbReference type="PIRSF" id="PIRSF000310">
    <property type="entry name" value="NiFe_hyd_ssu"/>
    <property type="match status" value="1"/>
</dbReference>
<reference evidence="16 17" key="1">
    <citation type="submission" date="2020-06" db="EMBL/GenBank/DDBJ databases">
        <title>Complete Genome Sequence of Clostridium muelleri sp. nov. P21T, an Acid-Alcohol Producing Acetogen Isolated from Old Hay.</title>
        <authorList>
            <person name="Duncan K.E."/>
            <person name="Tanner R.S."/>
        </authorList>
    </citation>
    <scope>NUCLEOTIDE SEQUENCE [LARGE SCALE GENOMIC DNA]</scope>
    <source>
        <strain evidence="16 17">P21</strain>
    </source>
</reference>
<dbReference type="GO" id="GO:0046872">
    <property type="term" value="F:metal ion binding"/>
    <property type="evidence" value="ECO:0007669"/>
    <property type="project" value="UniProtKB-KW"/>
</dbReference>
<accession>A0A7Y0EI02</accession>
<evidence type="ECO:0000256" key="7">
    <source>
        <dbReference type="ARBA" id="ARBA00022723"/>
    </source>
</evidence>
<dbReference type="InterPro" id="IPR037024">
    <property type="entry name" value="NiFe_Hase_small_N_sf"/>
</dbReference>
<feature type="binding site" evidence="13">
    <location>
        <position position="32"/>
    </location>
    <ligand>
        <name>[4Fe-4S] cluster</name>
        <dbReference type="ChEBI" id="CHEBI:49883"/>
        <label>1</label>
    </ligand>
</feature>
<evidence type="ECO:0000259" key="14">
    <source>
        <dbReference type="Pfam" id="PF01058"/>
    </source>
</evidence>
<evidence type="ECO:0000256" key="13">
    <source>
        <dbReference type="PIRSR" id="PIRSR000310-1"/>
    </source>
</evidence>
<name>A0A7Y0EI02_9CLOT</name>
<feature type="binding site" evidence="13">
    <location>
        <position position="231"/>
    </location>
    <ligand>
        <name>[4Fe-4S] cluster</name>
        <dbReference type="ChEBI" id="CHEBI:49883"/>
        <label>2</label>
    </ligand>
</feature>
<dbReference type="Gene3D" id="4.10.480.10">
    <property type="entry name" value="Cytochrome-c3 hydrogenase, C-terminal domain"/>
    <property type="match status" value="1"/>
</dbReference>
<dbReference type="PRINTS" id="PR00614">
    <property type="entry name" value="NIHGNASESMLL"/>
</dbReference>
<dbReference type="Proteomes" id="UP000537131">
    <property type="component" value="Unassembled WGS sequence"/>
</dbReference>
<dbReference type="GO" id="GO:0009375">
    <property type="term" value="C:ferredoxin hydrogenase complex"/>
    <property type="evidence" value="ECO:0007669"/>
    <property type="project" value="InterPro"/>
</dbReference>
<dbReference type="GO" id="GO:0009061">
    <property type="term" value="P:anaerobic respiration"/>
    <property type="evidence" value="ECO:0007669"/>
    <property type="project" value="TreeGrafter"/>
</dbReference>
<feature type="binding site" evidence="13">
    <location>
        <position position="259"/>
    </location>
    <ligand>
        <name>[3Fe-4S] cluster</name>
        <dbReference type="ChEBI" id="CHEBI:21137"/>
    </ligand>
</feature>
<comment type="cofactor">
    <cofactor evidence="2">
        <name>[4Fe-4S] cluster</name>
        <dbReference type="ChEBI" id="CHEBI:49883"/>
    </cofactor>
</comment>
<dbReference type="GO" id="GO:0009055">
    <property type="term" value="F:electron transfer activity"/>
    <property type="evidence" value="ECO:0007669"/>
    <property type="project" value="TreeGrafter"/>
</dbReference>
<evidence type="ECO:0000256" key="12">
    <source>
        <dbReference type="ARBA" id="ARBA00023291"/>
    </source>
</evidence>
<dbReference type="GO" id="GO:0051539">
    <property type="term" value="F:4 iron, 4 sulfur cluster binding"/>
    <property type="evidence" value="ECO:0007669"/>
    <property type="project" value="UniProtKB-KW"/>
</dbReference>
<dbReference type="SUPFAM" id="SSF56770">
    <property type="entry name" value="HydA/Nqo6-like"/>
    <property type="match status" value="1"/>
</dbReference>
<comment type="caution">
    <text evidence="16">The sequence shown here is derived from an EMBL/GenBank/DDBJ whole genome shotgun (WGS) entry which is preliminary data.</text>
</comment>
<keyword evidence="7 13" id="KW-0479">Metal-binding</keyword>
<evidence type="ECO:0000256" key="11">
    <source>
        <dbReference type="ARBA" id="ARBA00023014"/>
    </source>
</evidence>
<keyword evidence="6 13" id="KW-0004">4Fe-4S</keyword>
<feature type="binding site" evidence="13">
    <location>
        <position position="202"/>
    </location>
    <ligand>
        <name>[4Fe-4S] cluster</name>
        <dbReference type="ChEBI" id="CHEBI:49883"/>
        <label>2</label>
    </ligand>
</feature>
<feature type="binding site" evidence="13">
    <location>
        <position position="240"/>
    </location>
    <ligand>
        <name>[3Fe-4S] cluster</name>
        <dbReference type="ChEBI" id="CHEBI:21137"/>
    </ligand>
</feature>
<evidence type="ECO:0000259" key="15">
    <source>
        <dbReference type="Pfam" id="PF14720"/>
    </source>
</evidence>